<sequence length="451" mass="47838">MQLELNTCGQGLPSSPSYIRTSPGKCAAAALGAIPSQTIGGCGEPIFAFPLPTEPPSLELAKRRLERKDITGVTNVCTEWTIPGGFGQPECGDYGTCLFTSANGFNYEGCGQTSVAYNWVTECFNYPQSGAPPVSQIYCPETAPYCGYFAFVFGVDYTFWNFGCSTEPYKLFVDLLSTSTSTPIVLAGGGTSRLTPSASATTVYITQQPSSTGATVTVLIPPGASQSGLSTPKSSTPIGAIVGGVIGGIALIALLSFLAWFCLRKRRQDKAFAEAQNRQQRADAAATAARQNENQLPEMGGTPKPAVAYAQTPSPRTGVFPEKPMDEIDNRHLGSQSPPPSYPHSPQSRSSIPSPPSNYTELEAQRTAVGRSPTDPEFWQTGHGGEHHENNELGGTNRGSWNVPPGVQEMSVRTGGINRRPVGPQIPGSGGQYVDMSGAPMSEGYHSHELE</sequence>
<protein>
    <recommendedName>
        <fullName evidence="5">Mid2 domain-containing protein</fullName>
    </recommendedName>
</protein>
<feature type="compositionally biased region" description="Low complexity" evidence="1">
    <location>
        <begin position="282"/>
        <end position="295"/>
    </location>
</feature>
<feature type="compositionally biased region" description="Basic and acidic residues" evidence="1">
    <location>
        <begin position="323"/>
        <end position="332"/>
    </location>
</feature>
<feature type="transmembrane region" description="Helical" evidence="2">
    <location>
        <begin position="238"/>
        <end position="263"/>
    </location>
</feature>
<proteinExistence type="predicted"/>
<keyword evidence="2" id="KW-1133">Transmembrane helix</keyword>
<evidence type="ECO:0000313" key="4">
    <source>
        <dbReference type="Proteomes" id="UP000235786"/>
    </source>
</evidence>
<dbReference type="OrthoDB" id="3541192at2759"/>
<keyword evidence="4" id="KW-1185">Reference proteome</keyword>
<organism evidence="3 4">
    <name type="scientific">Hyaloscypha variabilis (strain UAMH 11265 / GT02V1 / F)</name>
    <name type="common">Meliniomyces variabilis</name>
    <dbReference type="NCBI Taxonomy" id="1149755"/>
    <lineage>
        <taxon>Eukaryota</taxon>
        <taxon>Fungi</taxon>
        <taxon>Dikarya</taxon>
        <taxon>Ascomycota</taxon>
        <taxon>Pezizomycotina</taxon>
        <taxon>Leotiomycetes</taxon>
        <taxon>Helotiales</taxon>
        <taxon>Hyaloscyphaceae</taxon>
        <taxon>Hyaloscypha</taxon>
        <taxon>Hyaloscypha variabilis</taxon>
    </lineage>
</organism>
<evidence type="ECO:0008006" key="5">
    <source>
        <dbReference type="Google" id="ProtNLM"/>
    </source>
</evidence>
<dbReference type="Proteomes" id="UP000235786">
    <property type="component" value="Unassembled WGS sequence"/>
</dbReference>
<feature type="region of interest" description="Disordered" evidence="1">
    <location>
        <begin position="282"/>
        <end position="451"/>
    </location>
</feature>
<evidence type="ECO:0000256" key="1">
    <source>
        <dbReference type="SAM" id="MobiDB-lite"/>
    </source>
</evidence>
<dbReference type="STRING" id="1149755.A0A2J6RDK7"/>
<name>A0A2J6RDK7_HYAVF</name>
<evidence type="ECO:0000256" key="2">
    <source>
        <dbReference type="SAM" id="Phobius"/>
    </source>
</evidence>
<dbReference type="EMBL" id="KZ613950">
    <property type="protein sequence ID" value="PMD36596.1"/>
    <property type="molecule type" value="Genomic_DNA"/>
</dbReference>
<dbReference type="AlphaFoldDB" id="A0A2J6RDK7"/>
<gene>
    <name evidence="3" type="ORF">L207DRAFT_515113</name>
</gene>
<keyword evidence="2" id="KW-0472">Membrane</keyword>
<accession>A0A2J6RDK7</accession>
<keyword evidence="2" id="KW-0812">Transmembrane</keyword>
<reference evidence="3 4" key="1">
    <citation type="submission" date="2016-04" db="EMBL/GenBank/DDBJ databases">
        <title>A degradative enzymes factory behind the ericoid mycorrhizal symbiosis.</title>
        <authorList>
            <consortium name="DOE Joint Genome Institute"/>
            <person name="Martino E."/>
            <person name="Morin E."/>
            <person name="Grelet G."/>
            <person name="Kuo A."/>
            <person name="Kohler A."/>
            <person name="Daghino S."/>
            <person name="Barry K."/>
            <person name="Choi C."/>
            <person name="Cichocki N."/>
            <person name="Clum A."/>
            <person name="Copeland A."/>
            <person name="Hainaut M."/>
            <person name="Haridas S."/>
            <person name="Labutti K."/>
            <person name="Lindquist E."/>
            <person name="Lipzen A."/>
            <person name="Khouja H.-R."/>
            <person name="Murat C."/>
            <person name="Ohm R."/>
            <person name="Olson A."/>
            <person name="Spatafora J."/>
            <person name="Veneault-Fourrey C."/>
            <person name="Henrissat B."/>
            <person name="Grigoriev I."/>
            <person name="Martin F."/>
            <person name="Perotto S."/>
        </authorList>
    </citation>
    <scope>NUCLEOTIDE SEQUENCE [LARGE SCALE GENOMIC DNA]</scope>
    <source>
        <strain evidence="3 4">F</strain>
    </source>
</reference>
<evidence type="ECO:0000313" key="3">
    <source>
        <dbReference type="EMBL" id="PMD36596.1"/>
    </source>
</evidence>